<dbReference type="AlphaFoldDB" id="A0A1I3PRL9"/>
<evidence type="ECO:0000313" key="2">
    <source>
        <dbReference type="Proteomes" id="UP000199545"/>
    </source>
</evidence>
<proteinExistence type="predicted"/>
<reference evidence="1 2" key="1">
    <citation type="submission" date="2016-10" db="EMBL/GenBank/DDBJ databases">
        <authorList>
            <person name="de Groot N.N."/>
        </authorList>
    </citation>
    <scope>NUCLEOTIDE SEQUENCE [LARGE SCALE GENOMIC DNA]</scope>
    <source>
        <strain evidence="1 2">DSM 44778</strain>
    </source>
</reference>
<gene>
    <name evidence="1" type="ORF">SAMN05421852_10683</name>
</gene>
<evidence type="ECO:0000313" key="1">
    <source>
        <dbReference type="EMBL" id="SFJ23987.1"/>
    </source>
</evidence>
<organism evidence="1 2">
    <name type="scientific">Thermoflavimicrobium dichotomicum</name>
    <dbReference type="NCBI Taxonomy" id="46223"/>
    <lineage>
        <taxon>Bacteria</taxon>
        <taxon>Bacillati</taxon>
        <taxon>Bacillota</taxon>
        <taxon>Bacilli</taxon>
        <taxon>Bacillales</taxon>
        <taxon>Thermoactinomycetaceae</taxon>
        <taxon>Thermoflavimicrobium</taxon>
    </lineage>
</organism>
<dbReference type="Proteomes" id="UP000199545">
    <property type="component" value="Unassembled WGS sequence"/>
</dbReference>
<sequence>MHDSSPTFIVIPGVNICSLGTSVLGKKNTYPVKSPFFLSTSPIYLKHSHVSGFVIFPYQIFFQFSNGCWLADTQMLG</sequence>
<protein>
    <submittedName>
        <fullName evidence="1">Uncharacterized protein</fullName>
    </submittedName>
</protein>
<name>A0A1I3PRL9_9BACL</name>
<keyword evidence="2" id="KW-1185">Reference proteome</keyword>
<dbReference type="EMBL" id="FORR01000006">
    <property type="protein sequence ID" value="SFJ23987.1"/>
    <property type="molecule type" value="Genomic_DNA"/>
</dbReference>
<accession>A0A1I3PRL9</accession>